<accession>A0AAD7XQN7</accession>
<keyword evidence="2" id="KW-1185">Reference proteome</keyword>
<comment type="caution">
    <text evidence="1">The sequence shown here is derived from an EMBL/GenBank/DDBJ whole genome shotgun (WGS) entry which is preliminary data.</text>
</comment>
<reference evidence="1" key="1">
    <citation type="submission" date="2023-01" db="EMBL/GenBank/DDBJ databases">
        <title>Metagenome sequencing of chrysophaentin producing Chrysophaeum taylorii.</title>
        <authorList>
            <person name="Davison J."/>
            <person name="Bewley C."/>
        </authorList>
    </citation>
    <scope>NUCLEOTIDE SEQUENCE</scope>
    <source>
        <strain evidence="1">NIES-1699</strain>
    </source>
</reference>
<protein>
    <recommendedName>
        <fullName evidence="3">Methyltransferase domain-containing protein</fullName>
    </recommendedName>
</protein>
<dbReference type="AlphaFoldDB" id="A0AAD7XQN7"/>
<dbReference type="Pfam" id="PF10294">
    <property type="entry name" value="Methyltransf_16"/>
    <property type="match status" value="1"/>
</dbReference>
<evidence type="ECO:0000313" key="1">
    <source>
        <dbReference type="EMBL" id="KAJ8611495.1"/>
    </source>
</evidence>
<dbReference type="InterPro" id="IPR029063">
    <property type="entry name" value="SAM-dependent_MTases_sf"/>
</dbReference>
<dbReference type="Gene3D" id="3.40.50.150">
    <property type="entry name" value="Vaccinia Virus protein VP39"/>
    <property type="match status" value="1"/>
</dbReference>
<gene>
    <name evidence="1" type="ORF">CTAYLR_010481</name>
</gene>
<dbReference type="EMBL" id="JAQMWT010000072">
    <property type="protein sequence ID" value="KAJ8611495.1"/>
    <property type="molecule type" value="Genomic_DNA"/>
</dbReference>
<dbReference type="SUPFAM" id="SSF53335">
    <property type="entry name" value="S-adenosyl-L-methionine-dependent methyltransferases"/>
    <property type="match status" value="1"/>
</dbReference>
<dbReference type="PANTHER" id="PTHR14614:SF163">
    <property type="entry name" value="METHYLTRANSFERASE SMALL DOMAIN-CONTAINING PROTEIN"/>
    <property type="match status" value="1"/>
</dbReference>
<proteinExistence type="predicted"/>
<dbReference type="Proteomes" id="UP001230188">
    <property type="component" value="Unassembled WGS sequence"/>
</dbReference>
<name>A0AAD7XQN7_9STRA</name>
<dbReference type="PANTHER" id="PTHR14614">
    <property type="entry name" value="HEPATOCELLULAR CARCINOMA-ASSOCIATED ANTIGEN"/>
    <property type="match status" value="1"/>
</dbReference>
<organism evidence="1 2">
    <name type="scientific">Chrysophaeum taylorii</name>
    <dbReference type="NCBI Taxonomy" id="2483200"/>
    <lineage>
        <taxon>Eukaryota</taxon>
        <taxon>Sar</taxon>
        <taxon>Stramenopiles</taxon>
        <taxon>Ochrophyta</taxon>
        <taxon>Pelagophyceae</taxon>
        <taxon>Pelagomonadales</taxon>
        <taxon>Pelagomonadaceae</taxon>
        <taxon>Chrysophaeum</taxon>
    </lineage>
</organism>
<evidence type="ECO:0008006" key="3">
    <source>
        <dbReference type="Google" id="ProtNLM"/>
    </source>
</evidence>
<dbReference type="InterPro" id="IPR019410">
    <property type="entry name" value="Methyltransf_16"/>
</dbReference>
<evidence type="ECO:0000313" key="2">
    <source>
        <dbReference type="Proteomes" id="UP001230188"/>
    </source>
</evidence>
<sequence>MRLHFLFPLVLGIAPPPPRVGEFGVEAHCSVWSGQEVCCLTVSSDPNLDGLHSVTHPEHPMSRALAELEDPHGVLGVWPSSFLAAACVGDARSVIELGCGAALPSLVASVVGGARVLATDVEDLPLRFLRAARDMHSPTARFETRVLDVRDTDPALLIDFDCVVAADLLYSPPVATALGACLAEALSRKPSLSLVVCDPGRRGRPDFLAAFDRRGAHFRDTPVPPTSPGIDIFDGTPQPTVGLLQY</sequence>